<dbReference type="Gene3D" id="2.80.10.50">
    <property type="match status" value="1"/>
</dbReference>
<dbReference type="Pfam" id="PF14200">
    <property type="entry name" value="RicinB_lectin_2"/>
    <property type="match status" value="1"/>
</dbReference>
<protein>
    <recommendedName>
        <fullName evidence="2">Ricin B lectin domain-containing protein</fullName>
    </recommendedName>
</protein>
<evidence type="ECO:0000256" key="1">
    <source>
        <dbReference type="SAM" id="SignalP"/>
    </source>
</evidence>
<feature type="domain" description="Ricin B lectin" evidence="2">
    <location>
        <begin position="33"/>
        <end position="164"/>
    </location>
</feature>
<dbReference type="PROSITE" id="PS50231">
    <property type="entry name" value="RICIN_B_LECTIN"/>
    <property type="match status" value="1"/>
</dbReference>
<gene>
    <name evidence="3" type="ORF">DFQ27_005362</name>
</gene>
<dbReference type="InterPro" id="IPR035992">
    <property type="entry name" value="Ricin_B-like_lectins"/>
</dbReference>
<dbReference type="InterPro" id="IPR000772">
    <property type="entry name" value="Ricin_B_lectin"/>
</dbReference>
<evidence type="ECO:0000313" key="4">
    <source>
        <dbReference type="Proteomes" id="UP000807716"/>
    </source>
</evidence>
<reference evidence="3" key="1">
    <citation type="journal article" date="2020" name="Fungal Divers.">
        <title>Resolving the Mortierellaceae phylogeny through synthesis of multi-gene phylogenetics and phylogenomics.</title>
        <authorList>
            <person name="Vandepol N."/>
            <person name="Liber J."/>
            <person name="Desiro A."/>
            <person name="Na H."/>
            <person name="Kennedy M."/>
            <person name="Barry K."/>
            <person name="Grigoriev I.V."/>
            <person name="Miller A.N."/>
            <person name="O'Donnell K."/>
            <person name="Stajich J.E."/>
            <person name="Bonito G."/>
        </authorList>
    </citation>
    <scope>NUCLEOTIDE SEQUENCE</scope>
    <source>
        <strain evidence="3">BC1065</strain>
    </source>
</reference>
<proteinExistence type="predicted"/>
<dbReference type="Proteomes" id="UP000807716">
    <property type="component" value="Unassembled WGS sequence"/>
</dbReference>
<dbReference type="OrthoDB" id="10419847at2759"/>
<sequence>MITRFTPPKTFSLLSIALQLAVLSCAEDLSGRAAIQARGSHMLLDLIIAAPPPFPVDLWPREKSSIGVNQVWNLRWLQHDNLYEIQHENTHKSLAWMSDGDAQVYAAQQDSNNTWTLVLQPDSTTFRLEGTGTGRCIGRNDESKGARVTLSDCSEASNQLWELVRDFGPGP</sequence>
<name>A0A9P6U2P1_9FUNG</name>
<dbReference type="CDD" id="cd00161">
    <property type="entry name" value="beta-trefoil_Ricin-like"/>
    <property type="match status" value="1"/>
</dbReference>
<evidence type="ECO:0000259" key="2">
    <source>
        <dbReference type="SMART" id="SM00458"/>
    </source>
</evidence>
<dbReference type="SMART" id="SM00458">
    <property type="entry name" value="RICIN"/>
    <property type="match status" value="1"/>
</dbReference>
<keyword evidence="4" id="KW-1185">Reference proteome</keyword>
<keyword evidence="1" id="KW-0732">Signal</keyword>
<organism evidence="3 4">
    <name type="scientific">Actinomortierella ambigua</name>
    <dbReference type="NCBI Taxonomy" id="1343610"/>
    <lineage>
        <taxon>Eukaryota</taxon>
        <taxon>Fungi</taxon>
        <taxon>Fungi incertae sedis</taxon>
        <taxon>Mucoromycota</taxon>
        <taxon>Mortierellomycotina</taxon>
        <taxon>Mortierellomycetes</taxon>
        <taxon>Mortierellales</taxon>
        <taxon>Mortierellaceae</taxon>
        <taxon>Actinomortierella</taxon>
    </lineage>
</organism>
<feature type="chain" id="PRO_5040486994" description="Ricin B lectin domain-containing protein" evidence="1">
    <location>
        <begin position="27"/>
        <end position="171"/>
    </location>
</feature>
<dbReference type="PROSITE" id="PS51257">
    <property type="entry name" value="PROKAR_LIPOPROTEIN"/>
    <property type="match status" value="1"/>
</dbReference>
<dbReference type="AlphaFoldDB" id="A0A9P6U2P1"/>
<comment type="caution">
    <text evidence="3">The sequence shown here is derived from an EMBL/GenBank/DDBJ whole genome shotgun (WGS) entry which is preliminary data.</text>
</comment>
<dbReference type="EMBL" id="JAAAJB010000380">
    <property type="protein sequence ID" value="KAG0257008.1"/>
    <property type="molecule type" value="Genomic_DNA"/>
</dbReference>
<accession>A0A9P6U2P1</accession>
<dbReference type="SUPFAM" id="SSF50370">
    <property type="entry name" value="Ricin B-like lectins"/>
    <property type="match status" value="1"/>
</dbReference>
<evidence type="ECO:0000313" key="3">
    <source>
        <dbReference type="EMBL" id="KAG0257008.1"/>
    </source>
</evidence>
<feature type="signal peptide" evidence="1">
    <location>
        <begin position="1"/>
        <end position="26"/>
    </location>
</feature>